<evidence type="ECO:0000256" key="2">
    <source>
        <dbReference type="ARBA" id="ARBA00013194"/>
    </source>
</evidence>
<dbReference type="InParanoid" id="A0A6J0BIY7"/>
<keyword evidence="4 5" id="KW-0413">Isomerase</keyword>
<evidence type="ECO:0000256" key="6">
    <source>
        <dbReference type="SAM" id="SignalP"/>
    </source>
</evidence>
<evidence type="ECO:0000313" key="8">
    <source>
        <dbReference type="Proteomes" id="UP000829291"/>
    </source>
</evidence>
<evidence type="ECO:0000259" key="7">
    <source>
        <dbReference type="PROSITE" id="PS50059"/>
    </source>
</evidence>
<evidence type="ECO:0000256" key="3">
    <source>
        <dbReference type="ARBA" id="ARBA00023110"/>
    </source>
</evidence>
<dbReference type="GO" id="GO:0005783">
    <property type="term" value="C:endoplasmic reticulum"/>
    <property type="evidence" value="ECO:0007669"/>
    <property type="project" value="TreeGrafter"/>
</dbReference>
<keyword evidence="3 5" id="KW-0697">Rotamase</keyword>
<sequence length="152" mass="16762">MKSYLIFLGSVCLSLSLGANVNDGTKRKLQIGIKKRVDKCKVKSKKGDTLSVHYVGTLEDGTEIDSSYIYGEPLPVTLGYRQVIKGWEQGLMGMCEGEKRKLVIPPDLAYGTPGALPKVPPNATVIFIIELIKLVPKEELEEVDDVVIRDEL</sequence>
<dbReference type="EC" id="5.2.1.8" evidence="2 5"/>
<dbReference type="KEGG" id="nlo:107220551"/>
<evidence type="ECO:0000256" key="5">
    <source>
        <dbReference type="PROSITE-ProRule" id="PRU00277"/>
    </source>
</evidence>
<dbReference type="InterPro" id="IPR044609">
    <property type="entry name" value="FKBP2/11"/>
</dbReference>
<dbReference type="InterPro" id="IPR001179">
    <property type="entry name" value="PPIase_FKBP_dom"/>
</dbReference>
<proteinExistence type="predicted"/>
<name>A0A6J0BIY7_NEOLC</name>
<dbReference type="AlphaFoldDB" id="A0A6J0BIY7"/>
<dbReference type="PROSITE" id="PS50059">
    <property type="entry name" value="FKBP_PPIASE"/>
    <property type="match status" value="1"/>
</dbReference>
<keyword evidence="8" id="KW-1185">Reference proteome</keyword>
<keyword evidence="6" id="KW-0732">Signal</keyword>
<dbReference type="FunFam" id="3.10.50.40:FF:000006">
    <property type="entry name" value="Peptidyl-prolyl cis-trans isomerase"/>
    <property type="match status" value="1"/>
</dbReference>
<evidence type="ECO:0000256" key="4">
    <source>
        <dbReference type="ARBA" id="ARBA00023235"/>
    </source>
</evidence>
<evidence type="ECO:0000256" key="1">
    <source>
        <dbReference type="ARBA" id="ARBA00000971"/>
    </source>
</evidence>
<dbReference type="Proteomes" id="UP000829291">
    <property type="component" value="Chromosome 4"/>
</dbReference>
<organism evidence="9">
    <name type="scientific">Neodiprion lecontei</name>
    <name type="common">Redheaded pine sawfly</name>
    <dbReference type="NCBI Taxonomy" id="441921"/>
    <lineage>
        <taxon>Eukaryota</taxon>
        <taxon>Metazoa</taxon>
        <taxon>Ecdysozoa</taxon>
        <taxon>Arthropoda</taxon>
        <taxon>Hexapoda</taxon>
        <taxon>Insecta</taxon>
        <taxon>Pterygota</taxon>
        <taxon>Neoptera</taxon>
        <taxon>Endopterygota</taxon>
        <taxon>Hymenoptera</taxon>
        <taxon>Tenthredinoidea</taxon>
        <taxon>Diprionidae</taxon>
        <taxon>Diprioninae</taxon>
        <taxon>Neodiprion</taxon>
    </lineage>
</organism>
<dbReference type="GO" id="GO:0003755">
    <property type="term" value="F:peptidyl-prolyl cis-trans isomerase activity"/>
    <property type="evidence" value="ECO:0007669"/>
    <property type="project" value="UniProtKB-KW"/>
</dbReference>
<dbReference type="FunCoup" id="A0A6J0BIY7">
    <property type="interactions" value="664"/>
</dbReference>
<feature type="domain" description="PPIase FKBP-type" evidence="7">
    <location>
        <begin position="47"/>
        <end position="135"/>
    </location>
</feature>
<comment type="catalytic activity">
    <reaction evidence="1 5">
        <text>[protein]-peptidylproline (omega=180) = [protein]-peptidylproline (omega=0)</text>
        <dbReference type="Rhea" id="RHEA:16237"/>
        <dbReference type="Rhea" id="RHEA-COMP:10747"/>
        <dbReference type="Rhea" id="RHEA-COMP:10748"/>
        <dbReference type="ChEBI" id="CHEBI:83833"/>
        <dbReference type="ChEBI" id="CHEBI:83834"/>
        <dbReference type="EC" id="5.2.1.8"/>
    </reaction>
</comment>
<evidence type="ECO:0000313" key="9">
    <source>
        <dbReference type="RefSeq" id="XP_015514685.1"/>
    </source>
</evidence>
<dbReference type="SUPFAM" id="SSF54534">
    <property type="entry name" value="FKBP-like"/>
    <property type="match status" value="1"/>
</dbReference>
<dbReference type="Pfam" id="PF00254">
    <property type="entry name" value="FKBP_C"/>
    <property type="match status" value="1"/>
</dbReference>
<dbReference type="PANTHER" id="PTHR45779:SF7">
    <property type="entry name" value="PEPTIDYLPROLYL ISOMERASE"/>
    <property type="match status" value="1"/>
</dbReference>
<dbReference type="RefSeq" id="XP_015514685.1">
    <property type="nucleotide sequence ID" value="XM_015659199.2"/>
</dbReference>
<accession>A0A6J0BIY7</accession>
<feature type="signal peptide" evidence="6">
    <location>
        <begin position="1"/>
        <end position="18"/>
    </location>
</feature>
<dbReference type="GeneID" id="107220551"/>
<dbReference type="OrthoDB" id="1902587at2759"/>
<dbReference type="PANTHER" id="PTHR45779">
    <property type="entry name" value="PEPTIDYLPROLYL ISOMERASE"/>
    <property type="match status" value="1"/>
</dbReference>
<reference evidence="9" key="1">
    <citation type="submission" date="2025-08" db="UniProtKB">
        <authorList>
            <consortium name="RefSeq"/>
        </authorList>
    </citation>
    <scope>IDENTIFICATION</scope>
    <source>
        <tissue evidence="9">Thorax and Abdomen</tissue>
    </source>
</reference>
<dbReference type="InterPro" id="IPR046357">
    <property type="entry name" value="PPIase_dom_sf"/>
</dbReference>
<dbReference type="Gene3D" id="3.10.50.40">
    <property type="match status" value="1"/>
</dbReference>
<protein>
    <recommendedName>
        <fullName evidence="2 5">peptidylprolyl isomerase</fullName>
        <ecNumber evidence="2 5">5.2.1.8</ecNumber>
    </recommendedName>
</protein>
<gene>
    <name evidence="9" type="primary">LOC107220551</name>
</gene>
<feature type="chain" id="PRO_5026786130" description="peptidylprolyl isomerase" evidence="6">
    <location>
        <begin position="19"/>
        <end position="152"/>
    </location>
</feature>